<reference evidence="1 2" key="1">
    <citation type="submission" date="2014-02" db="EMBL/GenBank/DDBJ databases">
        <title>Draft Genome of Hylemonella gracilis isolated from the Niagara River.</title>
        <authorList>
            <person name="Pawlowski D.R."/>
            <person name="Koudelka G.B."/>
        </authorList>
    </citation>
    <scope>NUCLEOTIDE SEQUENCE [LARGE SCALE GENOMIC DNA]</scope>
    <source>
        <strain evidence="1 2">Niagara R</strain>
    </source>
</reference>
<dbReference type="AlphaFoldDB" id="A0A016XES4"/>
<dbReference type="RefSeq" id="WP_081767071.1">
    <property type="nucleotide sequence ID" value="NZ_JEMG01000001.1"/>
</dbReference>
<dbReference type="GO" id="GO:0032259">
    <property type="term" value="P:methylation"/>
    <property type="evidence" value="ECO:0007669"/>
    <property type="project" value="UniProtKB-KW"/>
</dbReference>
<dbReference type="InterPro" id="IPR008884">
    <property type="entry name" value="TylF_MeTrfase"/>
</dbReference>
<accession>A0A016XES4</accession>
<comment type="caution">
    <text evidence="1">The sequence shown here is derived from an EMBL/GenBank/DDBJ whole genome shotgun (WGS) entry which is preliminary data.</text>
</comment>
<dbReference type="OrthoDB" id="9799872at2"/>
<sequence>MTSTNPVSQQNEFDEQAYLAANPDVKAAVVAGYMRSGEEHYRLHGKNEGRPLNREDGWLKEGLRPVLDQPYVFDGLTSVHNHDFMALPEFESAYARGVKAAGGRDYKWHWRVHIGLWAARCAIRVDGDFVECGVNRGFLSSAIMHDLGWNGTGRTFYLLDTFAGLDARYVSEQEKDSGVLERNEDELQKGFYTTDVQVVRDNFSEWSNVQIVVGSIPETLNSIKSEKLAFLHIDLNNSPPEVATIDALWDRMSVGGMVLLDDYAYYGYQPQKEGMDNWARQHRVPIASLPTGQGLLVKA</sequence>
<evidence type="ECO:0000313" key="1">
    <source>
        <dbReference type="EMBL" id="EYC50346.1"/>
    </source>
</evidence>
<dbReference type="eggNOG" id="COG4122">
    <property type="taxonomic scope" value="Bacteria"/>
</dbReference>
<keyword evidence="1" id="KW-0489">Methyltransferase</keyword>
<proteinExistence type="predicted"/>
<dbReference type="Proteomes" id="UP000023268">
    <property type="component" value="Unassembled WGS sequence"/>
</dbReference>
<dbReference type="Pfam" id="PF05711">
    <property type="entry name" value="TylF"/>
    <property type="match status" value="1"/>
</dbReference>
<dbReference type="PANTHER" id="PTHR40036:SF1">
    <property type="entry name" value="MACROCIN O-METHYLTRANSFERASE"/>
    <property type="match status" value="1"/>
</dbReference>
<dbReference type="GO" id="GO:0008168">
    <property type="term" value="F:methyltransferase activity"/>
    <property type="evidence" value="ECO:0007669"/>
    <property type="project" value="UniProtKB-KW"/>
</dbReference>
<keyword evidence="1" id="KW-0808">Transferase</keyword>
<evidence type="ECO:0000313" key="2">
    <source>
        <dbReference type="Proteomes" id="UP000023268"/>
    </source>
</evidence>
<gene>
    <name evidence="1" type="ORF">AZ34_04145</name>
</gene>
<name>A0A016XES4_9BURK</name>
<dbReference type="STRING" id="1458275.AZ34_04145"/>
<dbReference type="Gene3D" id="3.40.50.150">
    <property type="entry name" value="Vaccinia Virus protein VP39"/>
    <property type="match status" value="1"/>
</dbReference>
<dbReference type="EMBL" id="JEMG01000001">
    <property type="protein sequence ID" value="EYC50346.1"/>
    <property type="molecule type" value="Genomic_DNA"/>
</dbReference>
<dbReference type="InterPro" id="IPR029063">
    <property type="entry name" value="SAM-dependent_MTases_sf"/>
</dbReference>
<organism evidence="1 2">
    <name type="scientific">Hylemonella gracilis str. Niagara R</name>
    <dbReference type="NCBI Taxonomy" id="1458275"/>
    <lineage>
        <taxon>Bacteria</taxon>
        <taxon>Pseudomonadati</taxon>
        <taxon>Pseudomonadota</taxon>
        <taxon>Betaproteobacteria</taxon>
        <taxon>Burkholderiales</taxon>
        <taxon>Comamonadaceae</taxon>
        <taxon>Hylemonella</taxon>
    </lineage>
</organism>
<protein>
    <submittedName>
        <fullName evidence="1">Methyltransferase</fullName>
    </submittedName>
</protein>
<dbReference type="PANTHER" id="PTHR40036">
    <property type="entry name" value="MACROCIN O-METHYLTRANSFERASE"/>
    <property type="match status" value="1"/>
</dbReference>